<evidence type="ECO:0000256" key="3">
    <source>
        <dbReference type="ARBA" id="ARBA00022786"/>
    </source>
</evidence>
<sequence>MKGSNSDLFDPRTDMESLYSRGASSSDGDFGFAFNDVNFSDRLLRIEIMSESPDNRSFGEGCTSIADWARHRKRRREDVKKDNAVEVSVGAEEQILSCNQPDMESCVGCENQDEEAVAMIEESPSGDEAADCNESAWSMDCSAVVRVKTLHISSPILAAKSPFFYKLFSNGMRESEQRHVTLRINASEEAALMDLLNFMYSSTLSNTTAPGLLDVLMAADKFEVASCMRYCSRLLRNMAMTPESALLYLELPSSVLMAEAVQPLTDAAKQYLASRYRDITKFQEDVMSLPLAGIEAILSSDDLQVASEDAVYDFVLKWARAQYPRPESAVKSWVHAEAPHRQRTLTAEESASLNRRFVERAYKYRPVKVVEFELPRQQCVVYLDLKREECANLFPSGRVYSQAFHLGGQGFFLSAHCNMDQQSSFHCFGLFLGMQEKGSVSFAVDYEFAARTKPTEEFVSKYKGNYTFTGGKAVGYRNLFAIPWTSFMAEDSLYFINGVLHLRAELTIRH</sequence>
<keyword evidence="3" id="KW-0833">Ubl conjugation pathway</keyword>
<dbReference type="Pfam" id="PF07707">
    <property type="entry name" value="BACK"/>
    <property type="match status" value="1"/>
</dbReference>
<evidence type="ECO:0000256" key="2">
    <source>
        <dbReference type="ARBA" id="ARBA00004906"/>
    </source>
</evidence>
<evidence type="ECO:0000313" key="5">
    <source>
        <dbReference type="EMBL" id="KAF2291199.1"/>
    </source>
</evidence>
<dbReference type="AlphaFoldDB" id="A0A6A6KUR9"/>
<dbReference type="FunFam" id="3.30.710.10:FF:000099">
    <property type="entry name" value="BTB/POZ domain-containing protein POB1"/>
    <property type="match status" value="1"/>
</dbReference>
<dbReference type="GO" id="GO:0010114">
    <property type="term" value="P:response to red light"/>
    <property type="evidence" value="ECO:0007669"/>
    <property type="project" value="TreeGrafter"/>
</dbReference>
<dbReference type="Gene3D" id="1.25.40.420">
    <property type="match status" value="1"/>
</dbReference>
<dbReference type="SMART" id="SM00875">
    <property type="entry name" value="BACK"/>
    <property type="match status" value="1"/>
</dbReference>
<proteinExistence type="predicted"/>
<comment type="pathway">
    <text evidence="2">Protein modification; protein ubiquitination.</text>
</comment>
<dbReference type="CDD" id="cd18186">
    <property type="entry name" value="BTB_POZ_ZBTB_KLHL-like"/>
    <property type="match status" value="1"/>
</dbReference>
<evidence type="ECO:0000259" key="4">
    <source>
        <dbReference type="PROSITE" id="PS50097"/>
    </source>
</evidence>
<dbReference type="GO" id="GO:0005634">
    <property type="term" value="C:nucleus"/>
    <property type="evidence" value="ECO:0007669"/>
    <property type="project" value="TreeGrafter"/>
</dbReference>
<comment type="caution">
    <text evidence="5">The sequence shown here is derived from an EMBL/GenBank/DDBJ whole genome shotgun (WGS) entry which is preliminary data.</text>
</comment>
<dbReference type="InterPro" id="IPR011333">
    <property type="entry name" value="SKP1/BTB/POZ_sf"/>
</dbReference>
<dbReference type="SUPFAM" id="SSF54695">
    <property type="entry name" value="POZ domain"/>
    <property type="match status" value="1"/>
</dbReference>
<comment type="function">
    <text evidence="1">May act as a substrate-specific adapter of an E3 ubiquitin-protein ligase complex (CUL3-RBX1-BTB) which mediates the ubiquitination and subsequent proteasomal degradation of target proteins.</text>
</comment>
<gene>
    <name evidence="5" type="ORF">GH714_020624</name>
</gene>
<dbReference type="GO" id="GO:0046982">
    <property type="term" value="F:protein heterodimerization activity"/>
    <property type="evidence" value="ECO:0007669"/>
    <property type="project" value="UniProtKB-ARBA"/>
</dbReference>
<dbReference type="FunFam" id="1.25.40.420:FF:000008">
    <property type="entry name" value="BTB/POZ domain-containing protein POB1"/>
    <property type="match status" value="1"/>
</dbReference>
<accession>A0A6A6KUR9</accession>
<dbReference type="Proteomes" id="UP000467840">
    <property type="component" value="Chromosome 2"/>
</dbReference>
<dbReference type="InterPro" id="IPR000210">
    <property type="entry name" value="BTB/POZ_dom"/>
</dbReference>
<dbReference type="InterPro" id="IPR045890">
    <property type="entry name" value="POB1-like"/>
</dbReference>
<reference evidence="5 6" key="1">
    <citation type="journal article" date="2020" name="Mol. Plant">
        <title>The Chromosome-Based Rubber Tree Genome Provides New Insights into Spurge Genome Evolution and Rubber Biosynthesis.</title>
        <authorList>
            <person name="Liu J."/>
            <person name="Shi C."/>
            <person name="Shi C.C."/>
            <person name="Li W."/>
            <person name="Zhang Q.J."/>
            <person name="Zhang Y."/>
            <person name="Li K."/>
            <person name="Lu H.F."/>
            <person name="Shi C."/>
            <person name="Zhu S.T."/>
            <person name="Xiao Z.Y."/>
            <person name="Nan H."/>
            <person name="Yue Y."/>
            <person name="Zhu X.G."/>
            <person name="Wu Y."/>
            <person name="Hong X.N."/>
            <person name="Fan G.Y."/>
            <person name="Tong Y."/>
            <person name="Zhang D."/>
            <person name="Mao C.L."/>
            <person name="Liu Y.L."/>
            <person name="Hao S.J."/>
            <person name="Liu W.Q."/>
            <person name="Lv M.Q."/>
            <person name="Zhang H.B."/>
            <person name="Liu Y."/>
            <person name="Hu-Tang G.R."/>
            <person name="Wang J.P."/>
            <person name="Wang J.H."/>
            <person name="Sun Y.H."/>
            <person name="Ni S.B."/>
            <person name="Chen W.B."/>
            <person name="Zhang X.C."/>
            <person name="Jiao Y.N."/>
            <person name="Eichler E.E."/>
            <person name="Li G.H."/>
            <person name="Liu X."/>
            <person name="Gao L.Z."/>
        </authorList>
    </citation>
    <scope>NUCLEOTIDE SEQUENCE [LARGE SCALE GENOMIC DNA]</scope>
    <source>
        <strain evidence="6">cv. GT1</strain>
        <tissue evidence="5">Leaf</tissue>
    </source>
</reference>
<dbReference type="PROSITE" id="PS50097">
    <property type="entry name" value="BTB"/>
    <property type="match status" value="1"/>
</dbReference>
<name>A0A6A6KUR9_HEVBR</name>
<evidence type="ECO:0000256" key="1">
    <source>
        <dbReference type="ARBA" id="ARBA00002668"/>
    </source>
</evidence>
<dbReference type="Gene3D" id="3.30.710.10">
    <property type="entry name" value="Potassium Channel Kv1.1, Chain A"/>
    <property type="match status" value="1"/>
</dbReference>
<keyword evidence="6" id="KW-1185">Reference proteome</keyword>
<dbReference type="PANTHER" id="PTHR46336">
    <property type="entry name" value="OS02G0260700 PROTEIN"/>
    <property type="match status" value="1"/>
</dbReference>
<dbReference type="PANTHER" id="PTHR46336:SF3">
    <property type="entry name" value="BTB_POZ DOMAIN-CONTAINING PROTEIN POB1"/>
    <property type="match status" value="1"/>
</dbReference>
<organism evidence="5 6">
    <name type="scientific">Hevea brasiliensis</name>
    <name type="common">Para rubber tree</name>
    <name type="synonym">Siphonia brasiliensis</name>
    <dbReference type="NCBI Taxonomy" id="3981"/>
    <lineage>
        <taxon>Eukaryota</taxon>
        <taxon>Viridiplantae</taxon>
        <taxon>Streptophyta</taxon>
        <taxon>Embryophyta</taxon>
        <taxon>Tracheophyta</taxon>
        <taxon>Spermatophyta</taxon>
        <taxon>Magnoliopsida</taxon>
        <taxon>eudicotyledons</taxon>
        <taxon>Gunneridae</taxon>
        <taxon>Pentapetalae</taxon>
        <taxon>rosids</taxon>
        <taxon>fabids</taxon>
        <taxon>Malpighiales</taxon>
        <taxon>Euphorbiaceae</taxon>
        <taxon>Crotonoideae</taxon>
        <taxon>Micrandreae</taxon>
        <taxon>Hevea</taxon>
    </lineage>
</organism>
<dbReference type="SMART" id="SM00225">
    <property type="entry name" value="BTB"/>
    <property type="match status" value="1"/>
</dbReference>
<dbReference type="Pfam" id="PF00651">
    <property type="entry name" value="BTB"/>
    <property type="match status" value="1"/>
</dbReference>
<feature type="domain" description="BTB" evidence="4">
    <location>
        <begin position="139"/>
        <end position="208"/>
    </location>
</feature>
<dbReference type="InterPro" id="IPR011705">
    <property type="entry name" value="BACK"/>
</dbReference>
<dbReference type="EMBL" id="JAAGAX010000015">
    <property type="protein sequence ID" value="KAF2291199.1"/>
    <property type="molecule type" value="Genomic_DNA"/>
</dbReference>
<protein>
    <recommendedName>
        <fullName evidence="4">BTB domain-containing protein</fullName>
    </recommendedName>
</protein>
<dbReference type="SUPFAM" id="SSF49599">
    <property type="entry name" value="TRAF domain-like"/>
    <property type="match status" value="1"/>
</dbReference>
<dbReference type="GO" id="GO:0042803">
    <property type="term" value="F:protein homodimerization activity"/>
    <property type="evidence" value="ECO:0007669"/>
    <property type="project" value="UniProtKB-ARBA"/>
</dbReference>
<evidence type="ECO:0000313" key="6">
    <source>
        <dbReference type="Proteomes" id="UP000467840"/>
    </source>
</evidence>